<evidence type="ECO:0000256" key="11">
    <source>
        <dbReference type="ARBA" id="ARBA00022692"/>
    </source>
</evidence>
<evidence type="ECO:0000256" key="5">
    <source>
        <dbReference type="ARBA" id="ARBA00010185"/>
    </source>
</evidence>
<evidence type="ECO:0000256" key="12">
    <source>
        <dbReference type="ARBA" id="ARBA00022695"/>
    </source>
</evidence>
<keyword evidence="15 19" id="KW-0472">Membrane</keyword>
<dbReference type="RefSeq" id="WP_233052981.1">
    <property type="nucleotide sequence ID" value="NZ_JAIMJA010000011.1"/>
</dbReference>
<dbReference type="PANTHER" id="PTHR46382">
    <property type="entry name" value="PHOSPHATIDATE CYTIDYLYLTRANSFERASE"/>
    <property type="match status" value="1"/>
</dbReference>
<comment type="subcellular location">
    <subcellularLocation>
        <location evidence="2">Cell membrane</location>
        <topology evidence="2">Multi-pass membrane protein</topology>
    </subcellularLocation>
</comment>
<evidence type="ECO:0000256" key="19">
    <source>
        <dbReference type="SAM" id="Phobius"/>
    </source>
</evidence>
<keyword evidence="11 18" id="KW-0812">Transmembrane</keyword>
<evidence type="ECO:0000313" key="21">
    <source>
        <dbReference type="Proteomes" id="UP001201273"/>
    </source>
</evidence>
<feature type="transmembrane region" description="Helical" evidence="19">
    <location>
        <begin position="218"/>
        <end position="236"/>
    </location>
</feature>
<feature type="transmembrane region" description="Helical" evidence="19">
    <location>
        <begin position="191"/>
        <end position="212"/>
    </location>
</feature>
<evidence type="ECO:0000256" key="17">
    <source>
        <dbReference type="ARBA" id="ARBA00023264"/>
    </source>
</evidence>
<dbReference type="PANTHER" id="PTHR46382:SF1">
    <property type="entry name" value="PHOSPHATIDATE CYTIDYLYLTRANSFERASE"/>
    <property type="match status" value="1"/>
</dbReference>
<evidence type="ECO:0000256" key="7">
    <source>
        <dbReference type="ARBA" id="ARBA00019373"/>
    </source>
</evidence>
<feature type="transmembrane region" description="Helical" evidence="19">
    <location>
        <begin position="117"/>
        <end position="137"/>
    </location>
</feature>
<keyword evidence="13 19" id="KW-1133">Transmembrane helix</keyword>
<sequence>MLKQRIITAGVLAPMTIAAIFLLPLKLFSLLVAAIFLLASREWGSLVSREKRAYILYPFGLVLGASLIAIPVEGIWLSQINQYVLGMLSAGGLWWLCCLGLVLTFPKSAKLWQGQAWLKGLFGLLTLMPFFWSLITLRSVNFYHDPQQGAWLVLFVMLLVWGADTGAYFTGKSLGKHKLAPKVSPGKTIEGFAGGLVSTVIIAIVAMYGLAIEADKQLLFIVAAVITSLASSLGDLSESMFKRQAGIKDSGTLLPGHGGVLDRIDSLTAALPVFTLCYIAWL</sequence>
<keyword evidence="16" id="KW-0594">Phospholipid biosynthesis</keyword>
<evidence type="ECO:0000256" key="1">
    <source>
        <dbReference type="ARBA" id="ARBA00001698"/>
    </source>
</evidence>
<dbReference type="EMBL" id="JAIMJA010000011">
    <property type="protein sequence ID" value="MCE2595506.1"/>
    <property type="molecule type" value="Genomic_DNA"/>
</dbReference>
<feature type="transmembrane region" description="Helical" evidence="19">
    <location>
        <begin position="83"/>
        <end position="105"/>
    </location>
</feature>
<keyword evidence="8" id="KW-1003">Cell membrane</keyword>
<evidence type="ECO:0000256" key="13">
    <source>
        <dbReference type="ARBA" id="ARBA00022989"/>
    </source>
</evidence>
<keyword evidence="10 18" id="KW-0808">Transferase</keyword>
<evidence type="ECO:0000256" key="4">
    <source>
        <dbReference type="ARBA" id="ARBA00005189"/>
    </source>
</evidence>
<keyword evidence="14" id="KW-0443">Lipid metabolism</keyword>
<evidence type="ECO:0000256" key="18">
    <source>
        <dbReference type="RuleBase" id="RU003938"/>
    </source>
</evidence>
<organism evidence="20 21">
    <name type="scientific">Motilimonas cestriensis</name>
    <dbReference type="NCBI Taxonomy" id="2742685"/>
    <lineage>
        <taxon>Bacteria</taxon>
        <taxon>Pseudomonadati</taxon>
        <taxon>Pseudomonadota</taxon>
        <taxon>Gammaproteobacteria</taxon>
        <taxon>Alteromonadales</taxon>
        <taxon>Alteromonadales genera incertae sedis</taxon>
        <taxon>Motilimonas</taxon>
    </lineage>
</organism>
<dbReference type="InterPro" id="IPR000374">
    <property type="entry name" value="PC_trans"/>
</dbReference>
<evidence type="ECO:0000256" key="15">
    <source>
        <dbReference type="ARBA" id="ARBA00023136"/>
    </source>
</evidence>
<proteinExistence type="inferred from homology"/>
<comment type="caution">
    <text evidence="20">The sequence shown here is derived from an EMBL/GenBank/DDBJ whole genome shotgun (WGS) entry which is preliminary data.</text>
</comment>
<evidence type="ECO:0000256" key="10">
    <source>
        <dbReference type="ARBA" id="ARBA00022679"/>
    </source>
</evidence>
<feature type="transmembrane region" description="Helical" evidence="19">
    <location>
        <begin position="149"/>
        <end position="170"/>
    </location>
</feature>
<evidence type="ECO:0000313" key="20">
    <source>
        <dbReference type="EMBL" id="MCE2595506.1"/>
    </source>
</evidence>
<evidence type="ECO:0000256" key="2">
    <source>
        <dbReference type="ARBA" id="ARBA00004651"/>
    </source>
</evidence>
<comment type="pathway">
    <text evidence="3 18">Phospholipid metabolism; CDP-diacylglycerol biosynthesis; CDP-diacylglycerol from sn-glycerol 3-phosphate: step 3/3.</text>
</comment>
<evidence type="ECO:0000256" key="6">
    <source>
        <dbReference type="ARBA" id="ARBA00012487"/>
    </source>
</evidence>
<keyword evidence="21" id="KW-1185">Reference proteome</keyword>
<protein>
    <recommendedName>
        <fullName evidence="7 18">Phosphatidate cytidylyltransferase</fullName>
        <ecNumber evidence="6 18">2.7.7.41</ecNumber>
    </recommendedName>
</protein>
<evidence type="ECO:0000256" key="16">
    <source>
        <dbReference type="ARBA" id="ARBA00023209"/>
    </source>
</evidence>
<reference evidence="20 21" key="1">
    <citation type="journal article" date="2022" name="Environ. Microbiol. Rep.">
        <title>Eco-phylogenetic analyses reveal divergent evolution of vitamin B12 metabolism in the marine bacterial family 'Psychromonadaceae'.</title>
        <authorList>
            <person name="Jin X."/>
            <person name="Yang Y."/>
            <person name="Cao H."/>
            <person name="Gao B."/>
            <person name="Zhao Z."/>
        </authorList>
    </citation>
    <scope>NUCLEOTIDE SEQUENCE [LARGE SCALE GENOMIC DNA]</scope>
    <source>
        <strain evidence="20 21">MKS20</strain>
    </source>
</reference>
<accession>A0ABS8WCL7</accession>
<dbReference type="EC" id="2.7.7.41" evidence="6 18"/>
<name>A0ABS8WCL7_9GAMM</name>
<comment type="catalytic activity">
    <reaction evidence="1 18">
        <text>a 1,2-diacyl-sn-glycero-3-phosphate + CTP + H(+) = a CDP-1,2-diacyl-sn-glycerol + diphosphate</text>
        <dbReference type="Rhea" id="RHEA:16229"/>
        <dbReference type="ChEBI" id="CHEBI:15378"/>
        <dbReference type="ChEBI" id="CHEBI:33019"/>
        <dbReference type="ChEBI" id="CHEBI:37563"/>
        <dbReference type="ChEBI" id="CHEBI:58332"/>
        <dbReference type="ChEBI" id="CHEBI:58608"/>
        <dbReference type="EC" id="2.7.7.41"/>
    </reaction>
</comment>
<keyword evidence="9" id="KW-0444">Lipid biosynthesis</keyword>
<dbReference type="Proteomes" id="UP001201273">
    <property type="component" value="Unassembled WGS sequence"/>
</dbReference>
<keyword evidence="12 18" id="KW-0548">Nucleotidyltransferase</keyword>
<comment type="similarity">
    <text evidence="5 18">Belongs to the CDS family.</text>
</comment>
<dbReference type="Pfam" id="PF01148">
    <property type="entry name" value="CTP_transf_1"/>
    <property type="match status" value="1"/>
</dbReference>
<evidence type="ECO:0000256" key="9">
    <source>
        <dbReference type="ARBA" id="ARBA00022516"/>
    </source>
</evidence>
<evidence type="ECO:0000256" key="8">
    <source>
        <dbReference type="ARBA" id="ARBA00022475"/>
    </source>
</evidence>
<feature type="transmembrane region" description="Helical" evidence="19">
    <location>
        <begin position="6"/>
        <end position="39"/>
    </location>
</feature>
<dbReference type="PROSITE" id="PS01315">
    <property type="entry name" value="CDS"/>
    <property type="match status" value="1"/>
</dbReference>
<gene>
    <name evidence="20" type="ORF">K6Y31_11820</name>
</gene>
<keyword evidence="17" id="KW-1208">Phospholipid metabolism</keyword>
<evidence type="ECO:0000256" key="14">
    <source>
        <dbReference type="ARBA" id="ARBA00023098"/>
    </source>
</evidence>
<comment type="pathway">
    <text evidence="4">Lipid metabolism.</text>
</comment>
<evidence type="ECO:0000256" key="3">
    <source>
        <dbReference type="ARBA" id="ARBA00005119"/>
    </source>
</evidence>
<dbReference type="GO" id="GO:0004605">
    <property type="term" value="F:phosphatidate cytidylyltransferase activity"/>
    <property type="evidence" value="ECO:0007669"/>
    <property type="project" value="UniProtKB-EC"/>
</dbReference>
<feature type="transmembrane region" description="Helical" evidence="19">
    <location>
        <begin position="54"/>
        <end position="77"/>
    </location>
</feature>